<sequence>MEKSLNQKVKIQFPNQIELYIKREDLLHPVISGNKYRKLKYNLQEAKRSGCHTLLTFGGAFSNHIVAVAAAGRANGFRTIGVIRGEELVSQIEDNASLRFARKHQMLLHFVDRTTFRNKADETFLKKLNELFGDFYLIPEGGTNDFAIKGCEEILTEEDKMAFDYVCCAMGTGGTISGIINSSNENQENIGFSSLKGDFLSDVIRNFVKKENWNINSDYHFGGYGKVTEELICFMNQFYMQTKIPLDPVYTAKMMFGICDLILKGYFKPGSKILAIHTGGLQGIQGMNEFLRKKNKEIIQYNE</sequence>
<comment type="cofactor">
    <cofactor evidence="1">
        <name>pyridoxal 5'-phosphate</name>
        <dbReference type="ChEBI" id="CHEBI:597326"/>
    </cofactor>
</comment>
<evidence type="ECO:0000256" key="3">
    <source>
        <dbReference type="ARBA" id="ARBA00022898"/>
    </source>
</evidence>
<dbReference type="InterPro" id="IPR001926">
    <property type="entry name" value="TrpB-like_PALP"/>
</dbReference>
<organism evidence="7 8">
    <name type="scientific">Flavobacterium cucumis</name>
    <dbReference type="NCBI Taxonomy" id="416016"/>
    <lineage>
        <taxon>Bacteria</taxon>
        <taxon>Pseudomonadati</taxon>
        <taxon>Bacteroidota</taxon>
        <taxon>Flavobacteriia</taxon>
        <taxon>Flavobacteriales</taxon>
        <taxon>Flavobacteriaceae</taxon>
        <taxon>Flavobacterium</taxon>
    </lineage>
</organism>
<proteinExistence type="inferred from homology"/>
<evidence type="ECO:0000256" key="4">
    <source>
        <dbReference type="PIRSR" id="PIRSR006278-1"/>
    </source>
</evidence>
<evidence type="ECO:0000256" key="2">
    <source>
        <dbReference type="ARBA" id="ARBA00008639"/>
    </source>
</evidence>
<dbReference type="RefSeq" id="WP_073580566.1">
    <property type="nucleotide sequence ID" value="NZ_CBCSEA010000003.1"/>
</dbReference>
<reference evidence="8" key="1">
    <citation type="submission" date="2016-12" db="EMBL/GenBank/DDBJ databases">
        <authorList>
            <person name="Varghese N."/>
            <person name="Submissions S."/>
        </authorList>
    </citation>
    <scope>NUCLEOTIDE SEQUENCE [LARGE SCALE GENOMIC DNA]</scope>
    <source>
        <strain evidence="8">DSM 18830</strain>
    </source>
</reference>
<accession>A0A1M7ZSN5</accession>
<dbReference type="PANTHER" id="PTHR43780">
    <property type="entry name" value="1-AMINOCYCLOPROPANE-1-CARBOXYLATE DEAMINASE-RELATED"/>
    <property type="match status" value="1"/>
</dbReference>
<name>A0A1M7ZSN5_9FLAO</name>
<dbReference type="STRING" id="416016.SAMN05443547_0202"/>
<keyword evidence="8" id="KW-1185">Reference proteome</keyword>
<evidence type="ECO:0000259" key="6">
    <source>
        <dbReference type="Pfam" id="PF00291"/>
    </source>
</evidence>
<dbReference type="Pfam" id="PF00291">
    <property type="entry name" value="PALP"/>
    <property type="match status" value="1"/>
</dbReference>
<dbReference type="AlphaFoldDB" id="A0A1M7ZSN5"/>
<keyword evidence="3 5" id="KW-0663">Pyridoxal phosphate</keyword>
<gene>
    <name evidence="7" type="ORF">SAMN05443547_0202</name>
</gene>
<feature type="modified residue" description="N6-(pyridoxal phosphate)lysine" evidence="5">
    <location>
        <position position="35"/>
    </location>
</feature>
<dbReference type="OrthoDB" id="9801249at2"/>
<dbReference type="Proteomes" id="UP000184611">
    <property type="component" value="Unassembled WGS sequence"/>
</dbReference>
<dbReference type="Gene3D" id="3.40.50.1100">
    <property type="match status" value="2"/>
</dbReference>
<evidence type="ECO:0000313" key="8">
    <source>
        <dbReference type="Proteomes" id="UP000184611"/>
    </source>
</evidence>
<evidence type="ECO:0000256" key="5">
    <source>
        <dbReference type="PIRSR" id="PIRSR006278-2"/>
    </source>
</evidence>
<protein>
    <submittedName>
        <fullName evidence="7">1-aminocyclopropane-1-carboxylate deaminase</fullName>
    </submittedName>
</protein>
<dbReference type="InterPro" id="IPR027278">
    <property type="entry name" value="ACCD_DCysDesulf"/>
</dbReference>
<comment type="similarity">
    <text evidence="2">Belongs to the ACC deaminase/D-cysteine desulfhydrase family.</text>
</comment>
<dbReference type="EMBL" id="FRYK01000001">
    <property type="protein sequence ID" value="SHO71886.1"/>
    <property type="molecule type" value="Genomic_DNA"/>
</dbReference>
<dbReference type="InterPro" id="IPR036052">
    <property type="entry name" value="TrpB-like_PALP_sf"/>
</dbReference>
<dbReference type="PANTHER" id="PTHR43780:SF2">
    <property type="entry name" value="1-AMINOCYCLOPROPANE-1-CARBOXYLATE DEAMINASE-RELATED"/>
    <property type="match status" value="1"/>
</dbReference>
<evidence type="ECO:0000256" key="1">
    <source>
        <dbReference type="ARBA" id="ARBA00001933"/>
    </source>
</evidence>
<dbReference type="PIRSF" id="PIRSF006278">
    <property type="entry name" value="ACCD_DCysDesulf"/>
    <property type="match status" value="1"/>
</dbReference>
<feature type="active site" description="Nucleophile" evidence="4">
    <location>
        <position position="62"/>
    </location>
</feature>
<dbReference type="GO" id="GO:0019148">
    <property type="term" value="F:D-cysteine desulfhydrase activity"/>
    <property type="evidence" value="ECO:0007669"/>
    <property type="project" value="TreeGrafter"/>
</dbReference>
<dbReference type="SUPFAM" id="SSF53686">
    <property type="entry name" value="Tryptophan synthase beta subunit-like PLP-dependent enzymes"/>
    <property type="match status" value="1"/>
</dbReference>
<evidence type="ECO:0000313" key="7">
    <source>
        <dbReference type="EMBL" id="SHO71886.1"/>
    </source>
</evidence>
<feature type="domain" description="Tryptophan synthase beta chain-like PALP" evidence="6">
    <location>
        <begin position="16"/>
        <end position="279"/>
    </location>
</feature>